<dbReference type="Proteomes" id="UP000499080">
    <property type="component" value="Unassembled WGS sequence"/>
</dbReference>
<feature type="region of interest" description="Disordered" evidence="1">
    <location>
        <begin position="12"/>
        <end position="31"/>
    </location>
</feature>
<proteinExistence type="predicted"/>
<evidence type="ECO:0000256" key="1">
    <source>
        <dbReference type="SAM" id="MobiDB-lite"/>
    </source>
</evidence>
<accession>A0A4Y2UFQ1</accession>
<dbReference type="EMBL" id="BGPR01036606">
    <property type="protein sequence ID" value="GBO11885.1"/>
    <property type="molecule type" value="Genomic_DNA"/>
</dbReference>
<dbReference type="AlphaFoldDB" id="A0A4Y2UFQ1"/>
<protein>
    <submittedName>
        <fullName evidence="3">Uncharacterized protein</fullName>
    </submittedName>
</protein>
<keyword evidence="4" id="KW-1185">Reference proteome</keyword>
<dbReference type="OrthoDB" id="6511052at2759"/>
<feature type="region of interest" description="Disordered" evidence="1">
    <location>
        <begin position="40"/>
        <end position="94"/>
    </location>
</feature>
<evidence type="ECO:0000313" key="2">
    <source>
        <dbReference type="EMBL" id="GBO11800.1"/>
    </source>
</evidence>
<gene>
    <name evidence="3" type="ORF">AVEN_258287_1</name>
    <name evidence="2" type="ORF">AVEN_47444_1</name>
</gene>
<evidence type="ECO:0000313" key="4">
    <source>
        <dbReference type="Proteomes" id="UP000499080"/>
    </source>
</evidence>
<comment type="caution">
    <text evidence="3">The sequence shown here is derived from an EMBL/GenBank/DDBJ whole genome shotgun (WGS) entry which is preliminary data.</text>
</comment>
<name>A0A4Y2UFQ1_ARAVE</name>
<sequence length="109" mass="11669">MALEFARRGAPICPAMGHGLPGRGARPALQGHYEEAPVGNMDRLALGRPPSQSLNYGSAGDDIRSPTGSTGTPCPLSQQPSSQQSTDNNSEGGFYKEFLRFTKRSMLYP</sequence>
<organism evidence="3 4">
    <name type="scientific">Araneus ventricosus</name>
    <name type="common">Orbweaver spider</name>
    <name type="synonym">Epeira ventricosa</name>
    <dbReference type="NCBI Taxonomy" id="182803"/>
    <lineage>
        <taxon>Eukaryota</taxon>
        <taxon>Metazoa</taxon>
        <taxon>Ecdysozoa</taxon>
        <taxon>Arthropoda</taxon>
        <taxon>Chelicerata</taxon>
        <taxon>Arachnida</taxon>
        <taxon>Araneae</taxon>
        <taxon>Araneomorphae</taxon>
        <taxon>Entelegynae</taxon>
        <taxon>Araneoidea</taxon>
        <taxon>Araneidae</taxon>
        <taxon>Araneus</taxon>
    </lineage>
</organism>
<feature type="compositionally biased region" description="Polar residues" evidence="1">
    <location>
        <begin position="66"/>
        <end position="76"/>
    </location>
</feature>
<evidence type="ECO:0000313" key="3">
    <source>
        <dbReference type="EMBL" id="GBO11885.1"/>
    </source>
</evidence>
<reference evidence="3 4" key="1">
    <citation type="journal article" date="2019" name="Sci. Rep.">
        <title>Orb-weaving spider Araneus ventricosus genome elucidates the spidroin gene catalogue.</title>
        <authorList>
            <person name="Kono N."/>
            <person name="Nakamura H."/>
            <person name="Ohtoshi R."/>
            <person name="Moran D.A.P."/>
            <person name="Shinohara A."/>
            <person name="Yoshida Y."/>
            <person name="Fujiwara M."/>
            <person name="Mori M."/>
            <person name="Tomita M."/>
            <person name="Arakawa K."/>
        </authorList>
    </citation>
    <scope>NUCLEOTIDE SEQUENCE [LARGE SCALE GENOMIC DNA]</scope>
</reference>
<dbReference type="EMBL" id="BGPR01036548">
    <property type="protein sequence ID" value="GBO11800.1"/>
    <property type="molecule type" value="Genomic_DNA"/>
</dbReference>